<evidence type="ECO:0000256" key="2">
    <source>
        <dbReference type="SAM" id="MobiDB-lite"/>
    </source>
</evidence>
<evidence type="ECO:0000313" key="4">
    <source>
        <dbReference type="Proteomes" id="UP000821866"/>
    </source>
</evidence>
<organism evidence="3 4">
    <name type="scientific">Rhipicephalus microplus</name>
    <name type="common">Cattle tick</name>
    <name type="synonym">Boophilus microplus</name>
    <dbReference type="NCBI Taxonomy" id="6941"/>
    <lineage>
        <taxon>Eukaryota</taxon>
        <taxon>Metazoa</taxon>
        <taxon>Ecdysozoa</taxon>
        <taxon>Arthropoda</taxon>
        <taxon>Chelicerata</taxon>
        <taxon>Arachnida</taxon>
        <taxon>Acari</taxon>
        <taxon>Parasitiformes</taxon>
        <taxon>Ixodida</taxon>
        <taxon>Ixodoidea</taxon>
        <taxon>Ixodidae</taxon>
        <taxon>Rhipicephalinae</taxon>
        <taxon>Rhipicephalus</taxon>
        <taxon>Boophilus</taxon>
    </lineage>
</organism>
<sequence>MSGRRGPKLRRSHSWTRKCTKQRRTRCACTSRCLRRTGRTRRWPSSGCCSCLGACFPRRRRRTIDAPSSSECDAVPACSTACSAGSSSSSWDADQAVVAALHKRIATLEECLNNMKRKVATLQQQKSRANRRNHDLTRNIKKYLSPDQLQGMWTSNLKIGSPSKHLWKPVQTGIILVCKGALELQHYYLNEKGFFFVLLSRFAQDALKNSFSTLRTKNAVPKALQFRSAIRAATLAQFFRPSRSGSYAINDAPSLVGIENCHARAPNSNDTETVEYPSDLLDISMMEHESFIYLAGFVVKSVAKHTGICEQCKTATVSNEASVLTKLKSYTDDSKLVSPRPALLHLLETAENMFRVNSNKLLCNKVTIDQLVATTYDSVQAVNCFPPCHNIQERWLRAFFKTRINILLRKENMRLADDEAKDAKTGSRSIGKQAATTNVK</sequence>
<dbReference type="AlphaFoldDB" id="A0A9J6E6I3"/>
<keyword evidence="1" id="KW-0175">Coiled coil</keyword>
<dbReference type="Proteomes" id="UP000821866">
    <property type="component" value="Chromosome 3"/>
</dbReference>
<dbReference type="VEuPathDB" id="VectorBase:LOC119173577"/>
<protein>
    <submittedName>
        <fullName evidence="3">Uncharacterized protein</fullName>
    </submittedName>
</protein>
<dbReference type="EMBL" id="JABSTU010000005">
    <property type="protein sequence ID" value="KAH8029926.1"/>
    <property type="molecule type" value="Genomic_DNA"/>
</dbReference>
<reference evidence="3" key="1">
    <citation type="journal article" date="2020" name="Cell">
        <title>Large-Scale Comparative Analyses of Tick Genomes Elucidate Their Genetic Diversity and Vector Capacities.</title>
        <authorList>
            <consortium name="Tick Genome and Microbiome Consortium (TIGMIC)"/>
            <person name="Jia N."/>
            <person name="Wang J."/>
            <person name="Shi W."/>
            <person name="Du L."/>
            <person name="Sun Y."/>
            <person name="Zhan W."/>
            <person name="Jiang J.F."/>
            <person name="Wang Q."/>
            <person name="Zhang B."/>
            <person name="Ji P."/>
            <person name="Bell-Sakyi L."/>
            <person name="Cui X.M."/>
            <person name="Yuan T.T."/>
            <person name="Jiang B.G."/>
            <person name="Yang W.F."/>
            <person name="Lam T.T."/>
            <person name="Chang Q.C."/>
            <person name="Ding S.J."/>
            <person name="Wang X.J."/>
            <person name="Zhu J.G."/>
            <person name="Ruan X.D."/>
            <person name="Zhao L."/>
            <person name="Wei J.T."/>
            <person name="Ye R.Z."/>
            <person name="Que T.C."/>
            <person name="Du C.H."/>
            <person name="Zhou Y.H."/>
            <person name="Cheng J.X."/>
            <person name="Dai P.F."/>
            <person name="Guo W.B."/>
            <person name="Han X.H."/>
            <person name="Huang E.J."/>
            <person name="Li L.F."/>
            <person name="Wei W."/>
            <person name="Gao Y.C."/>
            <person name="Liu J.Z."/>
            <person name="Shao H.Z."/>
            <person name="Wang X."/>
            <person name="Wang C.C."/>
            <person name="Yang T.C."/>
            <person name="Huo Q.B."/>
            <person name="Li W."/>
            <person name="Chen H.Y."/>
            <person name="Chen S.E."/>
            <person name="Zhou L.G."/>
            <person name="Ni X.B."/>
            <person name="Tian J.H."/>
            <person name="Sheng Y."/>
            <person name="Liu T."/>
            <person name="Pan Y.S."/>
            <person name="Xia L.Y."/>
            <person name="Li J."/>
            <person name="Zhao F."/>
            <person name="Cao W.C."/>
        </authorList>
    </citation>
    <scope>NUCLEOTIDE SEQUENCE</scope>
    <source>
        <strain evidence="3">Rmic-2018</strain>
    </source>
</reference>
<reference evidence="3" key="2">
    <citation type="submission" date="2021-09" db="EMBL/GenBank/DDBJ databases">
        <authorList>
            <person name="Jia N."/>
            <person name="Wang J."/>
            <person name="Shi W."/>
            <person name="Du L."/>
            <person name="Sun Y."/>
            <person name="Zhan W."/>
            <person name="Jiang J."/>
            <person name="Wang Q."/>
            <person name="Zhang B."/>
            <person name="Ji P."/>
            <person name="Sakyi L.B."/>
            <person name="Cui X."/>
            <person name="Yuan T."/>
            <person name="Jiang B."/>
            <person name="Yang W."/>
            <person name="Lam T.T.-Y."/>
            <person name="Chang Q."/>
            <person name="Ding S."/>
            <person name="Wang X."/>
            <person name="Zhu J."/>
            <person name="Ruan X."/>
            <person name="Zhao L."/>
            <person name="Wei J."/>
            <person name="Que T."/>
            <person name="Du C."/>
            <person name="Cheng J."/>
            <person name="Dai P."/>
            <person name="Han X."/>
            <person name="Huang E."/>
            <person name="Gao Y."/>
            <person name="Liu J."/>
            <person name="Shao H."/>
            <person name="Ye R."/>
            <person name="Li L."/>
            <person name="Wei W."/>
            <person name="Wang X."/>
            <person name="Wang C."/>
            <person name="Huo Q."/>
            <person name="Li W."/>
            <person name="Guo W."/>
            <person name="Chen H."/>
            <person name="Chen S."/>
            <person name="Zhou L."/>
            <person name="Zhou L."/>
            <person name="Ni X."/>
            <person name="Tian J."/>
            <person name="Zhou Y."/>
            <person name="Sheng Y."/>
            <person name="Liu T."/>
            <person name="Pan Y."/>
            <person name="Xia L."/>
            <person name="Li J."/>
            <person name="Zhao F."/>
            <person name="Cao W."/>
        </authorList>
    </citation>
    <scope>NUCLEOTIDE SEQUENCE</scope>
    <source>
        <strain evidence="3">Rmic-2018</strain>
        <tissue evidence="3">Larvae</tissue>
    </source>
</reference>
<proteinExistence type="predicted"/>
<feature type="coiled-coil region" evidence="1">
    <location>
        <begin position="98"/>
        <end position="139"/>
    </location>
</feature>
<evidence type="ECO:0000256" key="1">
    <source>
        <dbReference type="SAM" id="Coils"/>
    </source>
</evidence>
<gene>
    <name evidence="3" type="ORF">HPB51_005743</name>
</gene>
<feature type="compositionally biased region" description="Polar residues" evidence="2">
    <location>
        <begin position="426"/>
        <end position="440"/>
    </location>
</feature>
<keyword evidence="4" id="KW-1185">Reference proteome</keyword>
<name>A0A9J6E6I3_RHIMP</name>
<evidence type="ECO:0000313" key="3">
    <source>
        <dbReference type="EMBL" id="KAH8029926.1"/>
    </source>
</evidence>
<comment type="caution">
    <text evidence="3">The sequence shown here is derived from an EMBL/GenBank/DDBJ whole genome shotgun (WGS) entry which is preliminary data.</text>
</comment>
<accession>A0A9J6E6I3</accession>
<feature type="region of interest" description="Disordered" evidence="2">
    <location>
        <begin position="418"/>
        <end position="440"/>
    </location>
</feature>